<reference evidence="6" key="1">
    <citation type="submission" date="2020-10" db="EMBL/GenBank/DDBJ databases">
        <authorList>
            <person name="Gilroy R."/>
        </authorList>
    </citation>
    <scope>NUCLEOTIDE SEQUENCE</scope>
    <source>
        <strain evidence="6">CHK189-12415</strain>
    </source>
</reference>
<dbReference type="PRINTS" id="PR00834">
    <property type="entry name" value="PROTEASES2C"/>
</dbReference>
<dbReference type="GO" id="GO:0006508">
    <property type="term" value="P:proteolysis"/>
    <property type="evidence" value="ECO:0007669"/>
    <property type="project" value="UniProtKB-KW"/>
</dbReference>
<keyword evidence="4" id="KW-1133">Transmembrane helix</keyword>
<accession>A0A9D1DY46</accession>
<evidence type="ECO:0000256" key="2">
    <source>
        <dbReference type="ARBA" id="ARBA00022801"/>
    </source>
</evidence>
<dbReference type="AlphaFoldDB" id="A0A9D1DY46"/>
<proteinExistence type="predicted"/>
<dbReference type="SUPFAM" id="SSF50156">
    <property type="entry name" value="PDZ domain-like"/>
    <property type="match status" value="1"/>
</dbReference>
<name>A0A9D1DY46_9FIRM</name>
<dbReference type="PANTHER" id="PTHR43343:SF3">
    <property type="entry name" value="PROTEASE DO-LIKE 8, CHLOROPLASTIC"/>
    <property type="match status" value="1"/>
</dbReference>
<keyword evidence="4" id="KW-0812">Transmembrane</keyword>
<feature type="compositionally biased region" description="Polar residues" evidence="3">
    <location>
        <begin position="117"/>
        <end position="134"/>
    </location>
</feature>
<dbReference type="SUPFAM" id="SSF50494">
    <property type="entry name" value="Trypsin-like serine proteases"/>
    <property type="match status" value="1"/>
</dbReference>
<feature type="compositionally biased region" description="Gly residues" evidence="3">
    <location>
        <begin position="18"/>
        <end position="41"/>
    </location>
</feature>
<dbReference type="InterPro" id="IPR036034">
    <property type="entry name" value="PDZ_sf"/>
</dbReference>
<feature type="compositionally biased region" description="Polar residues" evidence="3">
    <location>
        <begin position="473"/>
        <end position="485"/>
    </location>
</feature>
<evidence type="ECO:0000313" key="7">
    <source>
        <dbReference type="Proteomes" id="UP000824241"/>
    </source>
</evidence>
<reference evidence="6" key="2">
    <citation type="journal article" date="2021" name="PeerJ">
        <title>Extensive microbial diversity within the chicken gut microbiome revealed by metagenomics and culture.</title>
        <authorList>
            <person name="Gilroy R."/>
            <person name="Ravi A."/>
            <person name="Getino M."/>
            <person name="Pursley I."/>
            <person name="Horton D.L."/>
            <person name="Alikhan N.F."/>
            <person name="Baker D."/>
            <person name="Gharbi K."/>
            <person name="Hall N."/>
            <person name="Watson M."/>
            <person name="Adriaenssens E.M."/>
            <person name="Foster-Nyarko E."/>
            <person name="Jarju S."/>
            <person name="Secka A."/>
            <person name="Antonio M."/>
            <person name="Oren A."/>
            <person name="Chaudhuri R.R."/>
            <person name="La Ragione R."/>
            <person name="Hildebrand F."/>
            <person name="Pallen M.J."/>
        </authorList>
    </citation>
    <scope>NUCLEOTIDE SEQUENCE</scope>
    <source>
        <strain evidence="6">CHK189-12415</strain>
    </source>
</reference>
<feature type="region of interest" description="Disordered" evidence="3">
    <location>
        <begin position="1"/>
        <end position="57"/>
    </location>
</feature>
<dbReference type="Pfam" id="PF13180">
    <property type="entry name" value="PDZ_2"/>
    <property type="match status" value="1"/>
</dbReference>
<keyword evidence="4" id="KW-0472">Membrane</keyword>
<feature type="region of interest" description="Disordered" evidence="3">
    <location>
        <begin position="473"/>
        <end position="499"/>
    </location>
</feature>
<feature type="region of interest" description="Disordered" evidence="3">
    <location>
        <begin position="117"/>
        <end position="146"/>
    </location>
</feature>
<evidence type="ECO:0000256" key="4">
    <source>
        <dbReference type="SAM" id="Phobius"/>
    </source>
</evidence>
<protein>
    <submittedName>
        <fullName evidence="6">Trypsin-like peptidase domain-containing protein</fullName>
    </submittedName>
</protein>
<dbReference type="PANTHER" id="PTHR43343">
    <property type="entry name" value="PEPTIDASE S12"/>
    <property type="match status" value="1"/>
</dbReference>
<dbReference type="InterPro" id="IPR009003">
    <property type="entry name" value="Peptidase_S1_PA"/>
</dbReference>
<feature type="domain" description="PDZ" evidence="5">
    <location>
        <begin position="386"/>
        <end position="455"/>
    </location>
</feature>
<gene>
    <name evidence="6" type="ORF">IAB37_06860</name>
</gene>
<dbReference type="InterPro" id="IPR051201">
    <property type="entry name" value="Chloro_Bact_Ser_Proteases"/>
</dbReference>
<evidence type="ECO:0000256" key="3">
    <source>
        <dbReference type="SAM" id="MobiDB-lite"/>
    </source>
</evidence>
<dbReference type="Proteomes" id="UP000824241">
    <property type="component" value="Unassembled WGS sequence"/>
</dbReference>
<dbReference type="SMART" id="SM00228">
    <property type="entry name" value="PDZ"/>
    <property type="match status" value="1"/>
</dbReference>
<dbReference type="GO" id="GO:0004252">
    <property type="term" value="F:serine-type endopeptidase activity"/>
    <property type="evidence" value="ECO:0007669"/>
    <property type="project" value="InterPro"/>
</dbReference>
<dbReference type="Gene3D" id="2.40.10.120">
    <property type="match status" value="1"/>
</dbReference>
<sequence>MADQNYRRPDETGDGRQEYGGGSTYHGGRAAGWGETPGGNPNGMDGQPPQYGMNENGQYRYSYEDYDRISYGPGAGTADSGKKGGNGVKVFAVIMTVLFIIVVVMLVGLIAANRTETTSAGSIPTVENSSASADETSREELQVPSLSITSHAEEDTYISSDGKLTTPQIYEKVRPSVVGILNYGAENPLTASSSGSGIILTSDGYILTNAHVIEGAANLIVVLDNNEEYAAQVIGTDTTTDLAVLKIEAENLTASELGDSGQLQVGEKVVAIGNPAGLNLAGSTTQGCVSGLDRTITVTLDSGETISMEVIQTDAAINPGNSGGPLINEYGQVIGINSSRLSSSTYNGIGFAIPINNALPVVEDLIQYGYVTGRVKLGITYYTISEVVGAMSGYTPGLLVYSVDTTMDIYQKGIRAGDIITEIDGTPVTTKDAVKQALEGKSPGDSILLTCYRTTAAGGSTFSVEVILGEDTGNSDTSSYSTETGGSVGVPTALPHSGT</sequence>
<dbReference type="InterPro" id="IPR001940">
    <property type="entry name" value="Peptidase_S1C"/>
</dbReference>
<dbReference type="Pfam" id="PF13365">
    <property type="entry name" value="Trypsin_2"/>
    <property type="match status" value="1"/>
</dbReference>
<evidence type="ECO:0000313" key="6">
    <source>
        <dbReference type="EMBL" id="HIR61274.1"/>
    </source>
</evidence>
<feature type="compositionally biased region" description="Basic and acidic residues" evidence="3">
    <location>
        <begin position="1"/>
        <end position="17"/>
    </location>
</feature>
<keyword evidence="2" id="KW-0378">Hydrolase</keyword>
<evidence type="ECO:0000259" key="5">
    <source>
        <dbReference type="SMART" id="SM00228"/>
    </source>
</evidence>
<organism evidence="6 7">
    <name type="scientific">Candidatus Faecivivens stercoravium</name>
    <dbReference type="NCBI Taxonomy" id="2840803"/>
    <lineage>
        <taxon>Bacteria</taxon>
        <taxon>Bacillati</taxon>
        <taxon>Bacillota</taxon>
        <taxon>Clostridia</taxon>
        <taxon>Eubacteriales</taxon>
        <taxon>Oscillospiraceae</taxon>
        <taxon>Oscillospiraceae incertae sedis</taxon>
        <taxon>Candidatus Faecivivens</taxon>
    </lineage>
</organism>
<keyword evidence="1" id="KW-0645">Protease</keyword>
<dbReference type="EMBL" id="DVHA01000215">
    <property type="protein sequence ID" value="HIR61274.1"/>
    <property type="molecule type" value="Genomic_DNA"/>
</dbReference>
<evidence type="ECO:0000256" key="1">
    <source>
        <dbReference type="ARBA" id="ARBA00022670"/>
    </source>
</evidence>
<feature type="transmembrane region" description="Helical" evidence="4">
    <location>
        <begin position="90"/>
        <end position="112"/>
    </location>
</feature>
<dbReference type="Gene3D" id="2.30.42.10">
    <property type="match status" value="1"/>
</dbReference>
<dbReference type="InterPro" id="IPR001478">
    <property type="entry name" value="PDZ"/>
</dbReference>
<comment type="caution">
    <text evidence="6">The sequence shown here is derived from an EMBL/GenBank/DDBJ whole genome shotgun (WGS) entry which is preliminary data.</text>
</comment>